<feature type="non-terminal residue" evidence="2">
    <location>
        <position position="1"/>
    </location>
</feature>
<accession>A0A7J6PZA8</accession>
<keyword evidence="1" id="KW-0472">Membrane</keyword>
<sequence length="138" mass="14989">VEKQMNAWMVEGNYQTTGVSAAATFTDCMDETILTTGMRRSPAAAEGWCSSNASVVDEVSHYALGAMIGLWVALLIAVVPMVYDLYLLSVLRKRRANSYAAHEDDDEGEEGGVQMEGVFAEEEGPIKTPPQTVTVVRI</sequence>
<evidence type="ECO:0000313" key="3">
    <source>
        <dbReference type="Proteomes" id="UP000574390"/>
    </source>
</evidence>
<comment type="caution">
    <text evidence="2">The sequence shown here is derived from an EMBL/GenBank/DDBJ whole genome shotgun (WGS) entry which is preliminary data.</text>
</comment>
<dbReference type="EMBL" id="JABANM010033324">
    <property type="protein sequence ID" value="KAF4701455.1"/>
    <property type="molecule type" value="Genomic_DNA"/>
</dbReference>
<feature type="transmembrane region" description="Helical" evidence="1">
    <location>
        <begin position="62"/>
        <end position="86"/>
    </location>
</feature>
<gene>
    <name evidence="2" type="ORF">FOZ62_030684</name>
</gene>
<dbReference type="Proteomes" id="UP000574390">
    <property type="component" value="Unassembled WGS sequence"/>
</dbReference>
<keyword evidence="1" id="KW-1133">Transmembrane helix</keyword>
<proteinExistence type="predicted"/>
<name>A0A7J6PZA8_PEROL</name>
<protein>
    <submittedName>
        <fullName evidence="2">Uncharacterized protein</fullName>
    </submittedName>
</protein>
<organism evidence="2 3">
    <name type="scientific">Perkinsus olseni</name>
    <name type="common">Perkinsus atlanticus</name>
    <dbReference type="NCBI Taxonomy" id="32597"/>
    <lineage>
        <taxon>Eukaryota</taxon>
        <taxon>Sar</taxon>
        <taxon>Alveolata</taxon>
        <taxon>Perkinsozoa</taxon>
        <taxon>Perkinsea</taxon>
        <taxon>Perkinsida</taxon>
        <taxon>Perkinsidae</taxon>
        <taxon>Perkinsus</taxon>
    </lineage>
</organism>
<keyword evidence="1" id="KW-0812">Transmembrane</keyword>
<reference evidence="2 3" key="1">
    <citation type="submission" date="2020-04" db="EMBL/GenBank/DDBJ databases">
        <title>Perkinsus olseni comparative genomics.</title>
        <authorList>
            <person name="Bogema D.R."/>
        </authorList>
    </citation>
    <scope>NUCLEOTIDE SEQUENCE [LARGE SCALE GENOMIC DNA]</scope>
    <source>
        <strain evidence="2">ATCC PRA-205</strain>
    </source>
</reference>
<evidence type="ECO:0000256" key="1">
    <source>
        <dbReference type="SAM" id="Phobius"/>
    </source>
</evidence>
<dbReference type="AlphaFoldDB" id="A0A7J6PZA8"/>
<evidence type="ECO:0000313" key="2">
    <source>
        <dbReference type="EMBL" id="KAF4701455.1"/>
    </source>
</evidence>